<dbReference type="InterPro" id="IPR007332">
    <property type="entry name" value="DUF411"/>
</dbReference>
<protein>
    <submittedName>
        <fullName evidence="2">DUF411 domain-containing protein</fullName>
    </submittedName>
</protein>
<accession>A0A4Q0MHF3</accession>
<keyword evidence="1" id="KW-0732">Signal</keyword>
<gene>
    <name evidence="2" type="ORF">EK403_12400</name>
</gene>
<dbReference type="Proteomes" id="UP000289708">
    <property type="component" value="Unassembled WGS sequence"/>
</dbReference>
<proteinExistence type="predicted"/>
<feature type="signal peptide" evidence="1">
    <location>
        <begin position="1"/>
        <end position="25"/>
    </location>
</feature>
<dbReference type="PROSITE" id="PS51318">
    <property type="entry name" value="TAT"/>
    <property type="match status" value="1"/>
</dbReference>
<feature type="chain" id="PRO_5020464119" evidence="1">
    <location>
        <begin position="26"/>
        <end position="154"/>
    </location>
</feature>
<dbReference type="OrthoDB" id="14727at2"/>
<evidence type="ECO:0000313" key="3">
    <source>
        <dbReference type="Proteomes" id="UP000289708"/>
    </source>
</evidence>
<comment type="caution">
    <text evidence="2">The sequence shown here is derived from an EMBL/GenBank/DDBJ whole genome shotgun (WGS) entry which is preliminary data.</text>
</comment>
<name>A0A4Q0MHF3_9HYPH</name>
<evidence type="ECO:0000313" key="2">
    <source>
        <dbReference type="EMBL" id="RXF72940.1"/>
    </source>
</evidence>
<dbReference type="InterPro" id="IPR006311">
    <property type="entry name" value="TAT_signal"/>
</dbReference>
<organism evidence="2 3">
    <name type="scientific">Hansschlegelia zhihuaiae</name>
    <dbReference type="NCBI Taxonomy" id="405005"/>
    <lineage>
        <taxon>Bacteria</taxon>
        <taxon>Pseudomonadati</taxon>
        <taxon>Pseudomonadota</taxon>
        <taxon>Alphaproteobacteria</taxon>
        <taxon>Hyphomicrobiales</taxon>
        <taxon>Methylopilaceae</taxon>
        <taxon>Hansschlegelia</taxon>
    </lineage>
</organism>
<dbReference type="AlphaFoldDB" id="A0A4Q0MHF3"/>
<evidence type="ECO:0000256" key="1">
    <source>
        <dbReference type="SAM" id="SignalP"/>
    </source>
</evidence>
<dbReference type="RefSeq" id="WP_128777800.1">
    <property type="nucleotide sequence ID" value="NZ_RYFI01000011.1"/>
</dbReference>
<reference evidence="2 3" key="1">
    <citation type="submission" date="2018-12" db="EMBL/GenBank/DDBJ databases">
        <title>bacterium Hansschlegelia zhihuaiae S113.</title>
        <authorList>
            <person name="He J."/>
        </authorList>
    </citation>
    <scope>NUCLEOTIDE SEQUENCE [LARGE SCALE GENOMIC DNA]</scope>
    <source>
        <strain evidence="2 3">S 113</strain>
    </source>
</reference>
<keyword evidence="3" id="KW-1185">Reference proteome</keyword>
<dbReference type="Pfam" id="PF04214">
    <property type="entry name" value="DUF411"/>
    <property type="match status" value="1"/>
</dbReference>
<sequence length="154" mass="16404">MTMDRRTFIALAAGAALLLPRRAAAAPVMTVHKDPTCGCCEAWVEHIRAAGYEARVTEARAINAVKAKLGVPVGLRSCHTAEIDIYVIEGHVPAAAIARLLAQRPKVHGLAVPGMPVGSPGMEVEGREPETYDVLSFGEGEPRTFMRFKGSASL</sequence>
<dbReference type="EMBL" id="RYFI01000011">
    <property type="protein sequence ID" value="RXF72940.1"/>
    <property type="molecule type" value="Genomic_DNA"/>
</dbReference>